<dbReference type="PANTHER" id="PTHR30543:SF21">
    <property type="entry name" value="NAD(P)H-DEPENDENT FMN REDUCTASE LOT6"/>
    <property type="match status" value="1"/>
</dbReference>
<dbReference type="InterPro" id="IPR050712">
    <property type="entry name" value="NAD(P)H-dep_reductase"/>
</dbReference>
<dbReference type="Gene3D" id="3.30.70.1990">
    <property type="match status" value="1"/>
</dbReference>
<dbReference type="Proteomes" id="UP000184546">
    <property type="component" value="Unassembled WGS sequence"/>
</dbReference>
<feature type="domain" description="NADPH-dependent FMN reductase-like" evidence="2">
    <location>
        <begin position="5"/>
        <end position="148"/>
    </location>
</feature>
<dbReference type="PANTHER" id="PTHR30543">
    <property type="entry name" value="CHROMATE REDUCTASE"/>
    <property type="match status" value="1"/>
</dbReference>
<dbReference type="InterPro" id="IPR036188">
    <property type="entry name" value="FAD/NAD-bd_sf"/>
</dbReference>
<dbReference type="OrthoDB" id="68575at2759"/>
<name>A0A1L9WRR1_ASPA1</name>
<dbReference type="EMBL" id="KV878979">
    <property type="protein sequence ID" value="OJJ98866.1"/>
    <property type="molecule type" value="Genomic_DNA"/>
</dbReference>
<evidence type="ECO:0000259" key="1">
    <source>
        <dbReference type="Pfam" id="PF01593"/>
    </source>
</evidence>
<dbReference type="OMA" id="GHTETYY"/>
<gene>
    <name evidence="3" type="ORF">ASPACDRAFT_1857357</name>
</gene>
<organism evidence="3 4">
    <name type="scientific">Aspergillus aculeatus (strain ATCC 16872 / CBS 172.66 / WB 5094)</name>
    <dbReference type="NCBI Taxonomy" id="690307"/>
    <lineage>
        <taxon>Eukaryota</taxon>
        <taxon>Fungi</taxon>
        <taxon>Dikarya</taxon>
        <taxon>Ascomycota</taxon>
        <taxon>Pezizomycotina</taxon>
        <taxon>Eurotiomycetes</taxon>
        <taxon>Eurotiomycetidae</taxon>
        <taxon>Eurotiales</taxon>
        <taxon>Aspergillaceae</taxon>
        <taxon>Aspergillus</taxon>
        <taxon>Aspergillus subgen. Circumdati</taxon>
    </lineage>
</organism>
<dbReference type="STRING" id="690307.A0A1L9WRR1"/>
<feature type="domain" description="Amine oxidase" evidence="1">
    <location>
        <begin position="226"/>
        <end position="467"/>
    </location>
</feature>
<evidence type="ECO:0000313" key="4">
    <source>
        <dbReference type="Proteomes" id="UP000184546"/>
    </source>
</evidence>
<dbReference type="VEuPathDB" id="FungiDB:ASPACDRAFT_1857357"/>
<dbReference type="GeneID" id="30971357"/>
<dbReference type="SUPFAM" id="SSF52218">
    <property type="entry name" value="Flavoproteins"/>
    <property type="match status" value="1"/>
</dbReference>
<dbReference type="GO" id="GO:0010181">
    <property type="term" value="F:FMN binding"/>
    <property type="evidence" value="ECO:0007669"/>
    <property type="project" value="TreeGrafter"/>
</dbReference>
<evidence type="ECO:0000259" key="2">
    <source>
        <dbReference type="Pfam" id="PF03358"/>
    </source>
</evidence>
<protein>
    <recommendedName>
        <fullName evidence="5">NADPH-dependent FMN reductase-like domain-containing protein</fullName>
    </recommendedName>
</protein>
<reference evidence="4" key="1">
    <citation type="journal article" date="2017" name="Genome Biol.">
        <title>Comparative genomics reveals high biological diversity and specific adaptations in the industrially and medically important fungal genus Aspergillus.</title>
        <authorList>
            <person name="de Vries R.P."/>
            <person name="Riley R."/>
            <person name="Wiebenga A."/>
            <person name="Aguilar-Osorio G."/>
            <person name="Amillis S."/>
            <person name="Uchima C.A."/>
            <person name="Anderluh G."/>
            <person name="Asadollahi M."/>
            <person name="Askin M."/>
            <person name="Barry K."/>
            <person name="Battaglia E."/>
            <person name="Bayram O."/>
            <person name="Benocci T."/>
            <person name="Braus-Stromeyer S.A."/>
            <person name="Caldana C."/>
            <person name="Canovas D."/>
            <person name="Cerqueira G.C."/>
            <person name="Chen F."/>
            <person name="Chen W."/>
            <person name="Choi C."/>
            <person name="Clum A."/>
            <person name="Dos Santos R.A."/>
            <person name="Damasio A.R."/>
            <person name="Diallinas G."/>
            <person name="Emri T."/>
            <person name="Fekete E."/>
            <person name="Flipphi M."/>
            <person name="Freyberg S."/>
            <person name="Gallo A."/>
            <person name="Gournas C."/>
            <person name="Habgood R."/>
            <person name="Hainaut M."/>
            <person name="Harispe M.L."/>
            <person name="Henrissat B."/>
            <person name="Hilden K.S."/>
            <person name="Hope R."/>
            <person name="Hossain A."/>
            <person name="Karabika E."/>
            <person name="Karaffa L."/>
            <person name="Karanyi Z."/>
            <person name="Krasevec N."/>
            <person name="Kuo A."/>
            <person name="Kusch H."/>
            <person name="LaButti K."/>
            <person name="Lagendijk E.L."/>
            <person name="Lapidus A."/>
            <person name="Levasseur A."/>
            <person name="Lindquist E."/>
            <person name="Lipzen A."/>
            <person name="Logrieco A.F."/>
            <person name="MacCabe A."/>
            <person name="Maekelae M.R."/>
            <person name="Malavazi I."/>
            <person name="Melin P."/>
            <person name="Meyer V."/>
            <person name="Mielnichuk N."/>
            <person name="Miskei M."/>
            <person name="Molnar A.P."/>
            <person name="Mule G."/>
            <person name="Ngan C.Y."/>
            <person name="Orejas M."/>
            <person name="Orosz E."/>
            <person name="Ouedraogo J.P."/>
            <person name="Overkamp K.M."/>
            <person name="Park H.-S."/>
            <person name="Perrone G."/>
            <person name="Piumi F."/>
            <person name="Punt P.J."/>
            <person name="Ram A.F."/>
            <person name="Ramon A."/>
            <person name="Rauscher S."/>
            <person name="Record E."/>
            <person name="Riano-Pachon D.M."/>
            <person name="Robert V."/>
            <person name="Roehrig J."/>
            <person name="Ruller R."/>
            <person name="Salamov A."/>
            <person name="Salih N.S."/>
            <person name="Samson R.A."/>
            <person name="Sandor E."/>
            <person name="Sanguinetti M."/>
            <person name="Schuetze T."/>
            <person name="Sepcic K."/>
            <person name="Shelest E."/>
            <person name="Sherlock G."/>
            <person name="Sophianopoulou V."/>
            <person name="Squina F.M."/>
            <person name="Sun H."/>
            <person name="Susca A."/>
            <person name="Todd R.B."/>
            <person name="Tsang A."/>
            <person name="Unkles S.E."/>
            <person name="van de Wiele N."/>
            <person name="van Rossen-Uffink D."/>
            <person name="Oliveira J.V."/>
            <person name="Vesth T.C."/>
            <person name="Visser J."/>
            <person name="Yu J.-H."/>
            <person name="Zhou M."/>
            <person name="Andersen M.R."/>
            <person name="Archer D.B."/>
            <person name="Baker S.E."/>
            <person name="Benoit I."/>
            <person name="Brakhage A.A."/>
            <person name="Braus G.H."/>
            <person name="Fischer R."/>
            <person name="Frisvad J.C."/>
            <person name="Goldman G.H."/>
            <person name="Houbraken J."/>
            <person name="Oakley B."/>
            <person name="Pocsi I."/>
            <person name="Scazzocchio C."/>
            <person name="Seiboth B."/>
            <person name="vanKuyk P.A."/>
            <person name="Wortman J."/>
            <person name="Dyer P.S."/>
            <person name="Grigoriev I.V."/>
        </authorList>
    </citation>
    <scope>NUCLEOTIDE SEQUENCE [LARGE SCALE GENOMIC DNA]</scope>
    <source>
        <strain evidence="4">ATCC 16872 / CBS 172.66 / WB 5094</strain>
    </source>
</reference>
<dbReference type="InterPro" id="IPR005025">
    <property type="entry name" value="FMN_Rdtase-like_dom"/>
</dbReference>
<dbReference type="GO" id="GO:0005829">
    <property type="term" value="C:cytosol"/>
    <property type="evidence" value="ECO:0007669"/>
    <property type="project" value="TreeGrafter"/>
</dbReference>
<sequence>MPTTGLIVCSTRSPRAGLQISTFIHETIKQAHPQASITVIDLAEWNLPLYNEPGIPSRITSAEGYVHEHTKAWSREISRYDSFIFVTPQYNWGYPASLKNAIDYLFNEWKGKPAMVVSYGGHGGGKAAAQLQQVLQGLRMVPLESTVGLTFPEKGIMARAAMGEDLGLGGEGGFWAGEKEAIQGLFRELVGVVEKSSLPSRINTTKAQTKPYDVCILGGGATGTYAAIRLQDRGKRVVVIEQNNRLGGHTETYYLPNGSHVDYGVQGVFDDKLSRKFFSRLGVKWHRVLPSFKGEDFVDFTTGRMAESPVGLVQSLLALVRYRLALRQFPFLDKGLYDLPDPVPEAIFRPLREFIEENSLEDVIPMLFFWAHGVGNMLDMPALYTFQNFGVPHVSAVLGGYITPEKGMYELYRAAAAVLRNVHYQTKVVEAKRSDSGVTLTVQHLNGTHDTIEAEQLLVTHAPTVEKLQGFDLTQEESDLFSKWSWRNYYVAVTSNSGIPDGRYVTNTNPRTGPGFLPEMPFESLIQYMGVPGHPNTKIVGQMNFTAEDAKQLIASDFARMKTAGTYSIREPEVVAFADHSPTTMMVSPADIQSGFYRRLYALQGQRSTFYTGLTFCSDYSSLLWAFTDSMLERMQQG</sequence>
<evidence type="ECO:0008006" key="5">
    <source>
        <dbReference type="Google" id="ProtNLM"/>
    </source>
</evidence>
<dbReference type="GO" id="GO:0016491">
    <property type="term" value="F:oxidoreductase activity"/>
    <property type="evidence" value="ECO:0007669"/>
    <property type="project" value="InterPro"/>
</dbReference>
<accession>A0A1L9WRR1</accession>
<dbReference type="Pfam" id="PF01593">
    <property type="entry name" value="Amino_oxidase"/>
    <property type="match status" value="1"/>
</dbReference>
<dbReference type="SUPFAM" id="SSF51905">
    <property type="entry name" value="FAD/NAD(P)-binding domain"/>
    <property type="match status" value="1"/>
</dbReference>
<dbReference type="AlphaFoldDB" id="A0A1L9WRR1"/>
<dbReference type="Gene3D" id="3.40.50.360">
    <property type="match status" value="1"/>
</dbReference>
<dbReference type="Pfam" id="PF03358">
    <property type="entry name" value="FMN_red"/>
    <property type="match status" value="1"/>
</dbReference>
<dbReference type="Gene3D" id="1.10.405.20">
    <property type="match status" value="1"/>
</dbReference>
<dbReference type="RefSeq" id="XP_020055206.1">
    <property type="nucleotide sequence ID" value="XM_020197543.1"/>
</dbReference>
<dbReference type="InterPro" id="IPR002937">
    <property type="entry name" value="Amino_oxidase"/>
</dbReference>
<dbReference type="Gene3D" id="3.50.50.60">
    <property type="entry name" value="FAD/NAD(P)-binding domain"/>
    <property type="match status" value="1"/>
</dbReference>
<keyword evidence="4" id="KW-1185">Reference proteome</keyword>
<evidence type="ECO:0000313" key="3">
    <source>
        <dbReference type="EMBL" id="OJJ98866.1"/>
    </source>
</evidence>
<proteinExistence type="predicted"/>
<dbReference type="InterPro" id="IPR029039">
    <property type="entry name" value="Flavoprotein-like_sf"/>
</dbReference>